<accession>A0A0N4TFE1</accession>
<evidence type="ECO:0000313" key="1">
    <source>
        <dbReference type="EMBL" id="VDN88076.1"/>
    </source>
</evidence>
<reference evidence="3" key="1">
    <citation type="submission" date="2017-02" db="UniProtKB">
        <authorList>
            <consortium name="WormBaseParasite"/>
        </authorList>
    </citation>
    <scope>IDENTIFICATION</scope>
</reference>
<keyword evidence="2" id="KW-1185">Reference proteome</keyword>
<name>A0A0N4TFE1_BRUPA</name>
<evidence type="ECO:0000313" key="3">
    <source>
        <dbReference type="WBParaSite" id="BPAG_0000692901-mRNA-1"/>
    </source>
</evidence>
<dbReference type="WBParaSite" id="BPAG_0000692901-mRNA-1">
    <property type="protein sequence ID" value="BPAG_0000692901-mRNA-1"/>
    <property type="gene ID" value="BPAG_0000692901"/>
</dbReference>
<dbReference type="AlphaFoldDB" id="A0A0N4TFE1"/>
<gene>
    <name evidence="1" type="ORF">BPAG_LOCUS6890</name>
</gene>
<organism evidence="3">
    <name type="scientific">Brugia pahangi</name>
    <name type="common">Filarial nematode worm</name>
    <dbReference type="NCBI Taxonomy" id="6280"/>
    <lineage>
        <taxon>Eukaryota</taxon>
        <taxon>Metazoa</taxon>
        <taxon>Ecdysozoa</taxon>
        <taxon>Nematoda</taxon>
        <taxon>Chromadorea</taxon>
        <taxon>Rhabditida</taxon>
        <taxon>Spirurina</taxon>
        <taxon>Spiruromorpha</taxon>
        <taxon>Filarioidea</taxon>
        <taxon>Onchocercidae</taxon>
        <taxon>Brugia</taxon>
    </lineage>
</organism>
<evidence type="ECO:0000313" key="2">
    <source>
        <dbReference type="Proteomes" id="UP000278627"/>
    </source>
</evidence>
<reference evidence="1 2" key="2">
    <citation type="submission" date="2018-11" db="EMBL/GenBank/DDBJ databases">
        <authorList>
            <consortium name="Pathogen Informatics"/>
        </authorList>
    </citation>
    <scope>NUCLEOTIDE SEQUENCE [LARGE SCALE GENOMIC DNA]</scope>
</reference>
<dbReference type="Proteomes" id="UP000278627">
    <property type="component" value="Unassembled WGS sequence"/>
</dbReference>
<protein>
    <submittedName>
        <fullName evidence="3">ADF-H domain-containing protein</fullName>
    </submittedName>
</protein>
<dbReference type="STRING" id="6280.A0A0N4TFE1"/>
<dbReference type="EMBL" id="UZAD01006992">
    <property type="protein sequence ID" value="VDN88076.1"/>
    <property type="molecule type" value="Genomic_DNA"/>
</dbReference>
<proteinExistence type="predicted"/>
<sequence>MIMSSAASGPAKVILVEYSGDNCYQITDILFSDGTTLLEKLKETIVEKESPDFVTSNFEEAGTSLNEGRKRIFIGY</sequence>